<dbReference type="Gene3D" id="3.40.50.1820">
    <property type="entry name" value="alpha/beta hydrolase"/>
    <property type="match status" value="1"/>
</dbReference>
<reference evidence="6" key="1">
    <citation type="submission" date="2016-10" db="EMBL/GenBank/DDBJ databases">
        <authorList>
            <person name="Varghese N."/>
            <person name="Submissions S."/>
        </authorList>
    </citation>
    <scope>NUCLEOTIDE SEQUENCE [LARGE SCALE GENOMIC DNA]</scope>
    <source>
        <strain evidence="6">CGMCC 4.3530</strain>
    </source>
</reference>
<dbReference type="Pfam" id="PF07859">
    <property type="entry name" value="Abhydrolase_3"/>
    <property type="match status" value="1"/>
</dbReference>
<organism evidence="5 6">
    <name type="scientific">Saccharopolyspora shandongensis</name>
    <dbReference type="NCBI Taxonomy" id="418495"/>
    <lineage>
        <taxon>Bacteria</taxon>
        <taxon>Bacillati</taxon>
        <taxon>Actinomycetota</taxon>
        <taxon>Actinomycetes</taxon>
        <taxon>Pseudonocardiales</taxon>
        <taxon>Pseudonocardiaceae</taxon>
        <taxon>Saccharopolyspora</taxon>
    </lineage>
</organism>
<dbReference type="InterPro" id="IPR013094">
    <property type="entry name" value="AB_hydrolase_3"/>
</dbReference>
<evidence type="ECO:0000256" key="3">
    <source>
        <dbReference type="PROSITE-ProRule" id="PRU10038"/>
    </source>
</evidence>
<proteinExistence type="inferred from homology"/>
<dbReference type="PANTHER" id="PTHR48081">
    <property type="entry name" value="AB HYDROLASE SUPERFAMILY PROTEIN C4A8.06C"/>
    <property type="match status" value="1"/>
</dbReference>
<protein>
    <submittedName>
        <fullName evidence="5">Acetyl esterase</fullName>
    </submittedName>
</protein>
<dbReference type="GO" id="GO:0016787">
    <property type="term" value="F:hydrolase activity"/>
    <property type="evidence" value="ECO:0007669"/>
    <property type="project" value="UniProtKB-KW"/>
</dbReference>
<keyword evidence="6" id="KW-1185">Reference proteome</keyword>
<dbReference type="AlphaFoldDB" id="A0A1H3E547"/>
<evidence type="ECO:0000313" key="6">
    <source>
        <dbReference type="Proteomes" id="UP000199529"/>
    </source>
</evidence>
<evidence type="ECO:0000256" key="2">
    <source>
        <dbReference type="ARBA" id="ARBA00022801"/>
    </source>
</evidence>
<dbReference type="EMBL" id="FNOK01000014">
    <property type="protein sequence ID" value="SDX73737.1"/>
    <property type="molecule type" value="Genomic_DNA"/>
</dbReference>
<dbReference type="RefSeq" id="WP_245761207.1">
    <property type="nucleotide sequence ID" value="NZ_FNOK01000014.1"/>
</dbReference>
<dbReference type="FunFam" id="3.40.50.1820:FF:000089">
    <property type="entry name" value="Alpha/beta hydrolase"/>
    <property type="match status" value="1"/>
</dbReference>
<keyword evidence="2" id="KW-0378">Hydrolase</keyword>
<dbReference type="PROSITE" id="PS01174">
    <property type="entry name" value="LIPASE_GDXG_SER"/>
    <property type="match status" value="1"/>
</dbReference>
<dbReference type="PANTHER" id="PTHR48081:SF8">
    <property type="entry name" value="ALPHA_BETA HYDROLASE FOLD-3 DOMAIN-CONTAINING PROTEIN-RELATED"/>
    <property type="match status" value="1"/>
</dbReference>
<dbReference type="STRING" id="418495.SAMN05216215_1014104"/>
<evidence type="ECO:0000313" key="5">
    <source>
        <dbReference type="EMBL" id="SDX73737.1"/>
    </source>
</evidence>
<name>A0A1H3E547_9PSEU</name>
<dbReference type="InterPro" id="IPR050300">
    <property type="entry name" value="GDXG_lipolytic_enzyme"/>
</dbReference>
<dbReference type="InterPro" id="IPR033140">
    <property type="entry name" value="Lipase_GDXG_put_SER_AS"/>
</dbReference>
<feature type="active site" evidence="3">
    <location>
        <position position="156"/>
    </location>
</feature>
<gene>
    <name evidence="5" type="ORF">SAMN05216215_1014104</name>
</gene>
<comment type="similarity">
    <text evidence="1">Belongs to the 'GDXG' lipolytic enzyme family.</text>
</comment>
<sequence>MFDAEVAAVIRSLDAGFPKVEEMTGPEARAAIAARRQPVGNRDDVARTEDREIPGPGGGVPVRLYFPHQRGDRPLPVVVFCHGGGFVFCDIESHDAFCRELSGRTSSVVVSVDYRLAPEHKAPAAALDAYAALTWAAENASALGGDPGRLLIAGDSAGGNLAAAACLMARDNGGPAVAGQVLIYPVLDPSCDTGSYREYGTGYGNTRAAMEWYWRQYLPADGVAGPRHQVVPPAADTLRGLPPAVVVTAGLDPLSDEGGAYAAALARDGVPVTHRHYPGLFHGFLTIMSLQAGRSARDLLWHDLCAATKQGATS</sequence>
<dbReference type="SUPFAM" id="SSF53474">
    <property type="entry name" value="alpha/beta-Hydrolases"/>
    <property type="match status" value="1"/>
</dbReference>
<evidence type="ECO:0000256" key="1">
    <source>
        <dbReference type="ARBA" id="ARBA00010515"/>
    </source>
</evidence>
<accession>A0A1H3E547</accession>
<dbReference type="Proteomes" id="UP000199529">
    <property type="component" value="Unassembled WGS sequence"/>
</dbReference>
<feature type="domain" description="Alpha/beta hydrolase fold-3" evidence="4">
    <location>
        <begin position="78"/>
        <end position="285"/>
    </location>
</feature>
<dbReference type="InterPro" id="IPR029058">
    <property type="entry name" value="AB_hydrolase_fold"/>
</dbReference>
<evidence type="ECO:0000259" key="4">
    <source>
        <dbReference type="Pfam" id="PF07859"/>
    </source>
</evidence>